<dbReference type="SMART" id="SM00850">
    <property type="entry name" value="LytTR"/>
    <property type="match status" value="1"/>
</dbReference>
<evidence type="ECO:0000259" key="3">
    <source>
        <dbReference type="PROSITE" id="PS50930"/>
    </source>
</evidence>
<dbReference type="InterPro" id="IPR011006">
    <property type="entry name" value="CheY-like_superfamily"/>
</dbReference>
<sequence>MAAGMSITLVEDEIIIAEYLRSILEKKGHEVNVLFSGNDDFAKHLEDYKPDLVFLDINLDSEKSGIDLAGMCQQRGVPFIYLTSYSDTKTIESAMRFDPVAYILKPFTEEEVHKTLNIARIKLAKSKGNFLKLKDGYNLIKIRHQDIMWLKADNVYTEIKTEQKKYVHRIGLSEINELLPEETFLRVHRSYIVNMGMVDGVGSDHLELKGEKIPIGRSKKAEIFTRFNQ</sequence>
<feature type="modified residue" description="4-aspartylphosphate" evidence="1">
    <location>
        <position position="56"/>
    </location>
</feature>
<dbReference type="PANTHER" id="PTHR37299:SF1">
    <property type="entry name" value="STAGE 0 SPORULATION PROTEIN A HOMOLOG"/>
    <property type="match status" value="1"/>
</dbReference>
<dbReference type="EMBL" id="BNAG01000004">
    <property type="protein sequence ID" value="GHE70484.1"/>
    <property type="molecule type" value="Genomic_DNA"/>
</dbReference>
<dbReference type="Proteomes" id="UP000658258">
    <property type="component" value="Unassembled WGS sequence"/>
</dbReference>
<dbReference type="Pfam" id="PF04397">
    <property type="entry name" value="LytTR"/>
    <property type="match status" value="1"/>
</dbReference>
<dbReference type="SMART" id="SM00448">
    <property type="entry name" value="REC"/>
    <property type="match status" value="1"/>
</dbReference>
<keyword evidence="5" id="KW-1185">Reference proteome</keyword>
<dbReference type="PROSITE" id="PS50110">
    <property type="entry name" value="RESPONSE_REGULATORY"/>
    <property type="match status" value="1"/>
</dbReference>
<keyword evidence="1" id="KW-0597">Phosphoprotein</keyword>
<proteinExistence type="predicted"/>
<protein>
    <submittedName>
        <fullName evidence="4">DNA-binding response regulator</fullName>
    </submittedName>
</protein>
<dbReference type="Pfam" id="PF00072">
    <property type="entry name" value="Response_reg"/>
    <property type="match status" value="1"/>
</dbReference>
<dbReference type="SUPFAM" id="SSF52172">
    <property type="entry name" value="CheY-like"/>
    <property type="match status" value="1"/>
</dbReference>
<reference evidence="5" key="1">
    <citation type="journal article" date="2019" name="Int. J. Syst. Evol. Microbiol.">
        <title>The Global Catalogue of Microorganisms (GCM) 10K type strain sequencing project: providing services to taxonomists for standard genome sequencing and annotation.</title>
        <authorList>
            <consortium name="The Broad Institute Genomics Platform"/>
            <consortium name="The Broad Institute Genome Sequencing Center for Infectious Disease"/>
            <person name="Wu L."/>
            <person name="Ma J."/>
        </authorList>
    </citation>
    <scope>NUCLEOTIDE SEQUENCE [LARGE SCALE GENOMIC DNA]</scope>
    <source>
        <strain evidence="5">CGMCC 1.15111</strain>
    </source>
</reference>
<dbReference type="InterPro" id="IPR001789">
    <property type="entry name" value="Sig_transdc_resp-reg_receiver"/>
</dbReference>
<dbReference type="Gene3D" id="2.40.50.1020">
    <property type="entry name" value="LytTr DNA-binding domain"/>
    <property type="match status" value="1"/>
</dbReference>
<keyword evidence="4" id="KW-0238">DNA-binding</keyword>
<dbReference type="PROSITE" id="PS50930">
    <property type="entry name" value="HTH_LYTTR"/>
    <property type="match status" value="1"/>
</dbReference>
<organism evidence="4 5">
    <name type="scientific">Roseivirga thermotolerans</name>
    <dbReference type="NCBI Taxonomy" id="1758176"/>
    <lineage>
        <taxon>Bacteria</taxon>
        <taxon>Pseudomonadati</taxon>
        <taxon>Bacteroidota</taxon>
        <taxon>Cytophagia</taxon>
        <taxon>Cytophagales</taxon>
        <taxon>Roseivirgaceae</taxon>
        <taxon>Roseivirga</taxon>
    </lineage>
</organism>
<comment type="caution">
    <text evidence="4">The sequence shown here is derived from an EMBL/GenBank/DDBJ whole genome shotgun (WGS) entry which is preliminary data.</text>
</comment>
<evidence type="ECO:0000313" key="5">
    <source>
        <dbReference type="Proteomes" id="UP000658258"/>
    </source>
</evidence>
<feature type="domain" description="Response regulatory" evidence="2">
    <location>
        <begin position="6"/>
        <end position="120"/>
    </location>
</feature>
<evidence type="ECO:0000256" key="1">
    <source>
        <dbReference type="PROSITE-ProRule" id="PRU00169"/>
    </source>
</evidence>
<dbReference type="InterPro" id="IPR007492">
    <property type="entry name" value="LytTR_DNA-bd_dom"/>
</dbReference>
<gene>
    <name evidence="4" type="ORF">GCM10011340_27740</name>
</gene>
<dbReference type="Gene3D" id="3.40.50.2300">
    <property type="match status" value="1"/>
</dbReference>
<name>A0ABQ3IAK3_9BACT</name>
<dbReference type="GO" id="GO:0003677">
    <property type="term" value="F:DNA binding"/>
    <property type="evidence" value="ECO:0007669"/>
    <property type="project" value="UniProtKB-KW"/>
</dbReference>
<dbReference type="PANTHER" id="PTHR37299">
    <property type="entry name" value="TRANSCRIPTIONAL REGULATOR-RELATED"/>
    <property type="match status" value="1"/>
</dbReference>
<evidence type="ECO:0000313" key="4">
    <source>
        <dbReference type="EMBL" id="GHE70484.1"/>
    </source>
</evidence>
<dbReference type="InterPro" id="IPR046947">
    <property type="entry name" value="LytR-like"/>
</dbReference>
<feature type="domain" description="HTH LytTR-type" evidence="3">
    <location>
        <begin position="131"/>
        <end position="229"/>
    </location>
</feature>
<evidence type="ECO:0000259" key="2">
    <source>
        <dbReference type="PROSITE" id="PS50110"/>
    </source>
</evidence>
<accession>A0ABQ3IAK3</accession>